<dbReference type="AlphaFoldDB" id="A0A6H5GWT2"/>
<name>A0A6H5GWT2_9HEMI</name>
<reference evidence="1 2" key="1">
    <citation type="submission" date="2020-02" db="EMBL/GenBank/DDBJ databases">
        <authorList>
            <person name="Ferguson B K."/>
        </authorList>
    </citation>
    <scope>NUCLEOTIDE SEQUENCE [LARGE SCALE GENOMIC DNA]</scope>
</reference>
<evidence type="ECO:0000313" key="2">
    <source>
        <dbReference type="Proteomes" id="UP000479000"/>
    </source>
</evidence>
<sequence length="55" mass="6321">LGRFGTGTCPRRKEWPGRNPIERLWFDPGLITTELMEECSVLSAPLALWRAESYL</sequence>
<feature type="non-terminal residue" evidence="1">
    <location>
        <position position="1"/>
    </location>
</feature>
<dbReference type="Proteomes" id="UP000479000">
    <property type="component" value="Unassembled WGS sequence"/>
</dbReference>
<proteinExistence type="predicted"/>
<protein>
    <submittedName>
        <fullName evidence="1">Uncharacterized protein</fullName>
    </submittedName>
</protein>
<dbReference type="EMBL" id="CADCXU010019343">
    <property type="protein sequence ID" value="CAB0007731.1"/>
    <property type="molecule type" value="Genomic_DNA"/>
</dbReference>
<gene>
    <name evidence="1" type="ORF">NTEN_LOCUS12992</name>
</gene>
<organism evidence="1 2">
    <name type="scientific">Nesidiocoris tenuis</name>
    <dbReference type="NCBI Taxonomy" id="355587"/>
    <lineage>
        <taxon>Eukaryota</taxon>
        <taxon>Metazoa</taxon>
        <taxon>Ecdysozoa</taxon>
        <taxon>Arthropoda</taxon>
        <taxon>Hexapoda</taxon>
        <taxon>Insecta</taxon>
        <taxon>Pterygota</taxon>
        <taxon>Neoptera</taxon>
        <taxon>Paraneoptera</taxon>
        <taxon>Hemiptera</taxon>
        <taxon>Heteroptera</taxon>
        <taxon>Panheteroptera</taxon>
        <taxon>Cimicomorpha</taxon>
        <taxon>Miridae</taxon>
        <taxon>Dicyphina</taxon>
        <taxon>Nesidiocoris</taxon>
    </lineage>
</organism>
<evidence type="ECO:0000313" key="1">
    <source>
        <dbReference type="EMBL" id="CAB0007731.1"/>
    </source>
</evidence>
<keyword evidence="2" id="KW-1185">Reference proteome</keyword>
<accession>A0A6H5GWT2</accession>